<sequence>MTKRIHVAVGIILNPNGQILLAKRPEHLHQGGKWEFPGGKVEQGETVTQALIRELKEEVALIVSTSEPFMALSYDYPDKQVLLDIHTVSEFTGEAQGLEGQQIAWVNKHDLSHYDFPEANKPILSKLLAQAE</sequence>
<evidence type="ECO:0000256" key="14">
    <source>
        <dbReference type="ARBA" id="ARBA00041592"/>
    </source>
</evidence>
<name>A0ABV4VYA0_9GAMM</name>
<evidence type="ECO:0000256" key="10">
    <source>
        <dbReference type="ARBA" id="ARBA00035861"/>
    </source>
</evidence>
<dbReference type="PROSITE" id="PS51462">
    <property type="entry name" value="NUDIX"/>
    <property type="match status" value="1"/>
</dbReference>
<dbReference type="Pfam" id="PF14815">
    <property type="entry name" value="NUDIX_4"/>
    <property type="match status" value="1"/>
</dbReference>
<gene>
    <name evidence="18" type="primary">mutT</name>
    <name evidence="18" type="ORF">ACE02L_15520</name>
</gene>
<dbReference type="SUPFAM" id="SSF55811">
    <property type="entry name" value="Nudix"/>
    <property type="match status" value="1"/>
</dbReference>
<comment type="caution">
    <text evidence="18">The sequence shown here is derived from an EMBL/GenBank/DDBJ whole genome shotgun (WGS) entry which is preliminary data.</text>
</comment>
<organism evidence="18 19">
    <name type="scientific">Shewanella seohaensis</name>
    <dbReference type="NCBI Taxonomy" id="755175"/>
    <lineage>
        <taxon>Bacteria</taxon>
        <taxon>Pseudomonadati</taxon>
        <taxon>Pseudomonadota</taxon>
        <taxon>Gammaproteobacteria</taxon>
        <taxon>Alteromonadales</taxon>
        <taxon>Shewanellaceae</taxon>
        <taxon>Shewanella</taxon>
    </lineage>
</organism>
<comment type="catalytic activity">
    <reaction evidence="11">
        <text>8-oxo-GTP + H2O = 8-oxo-GMP + diphosphate + H(+)</text>
        <dbReference type="Rhea" id="RHEA:67616"/>
        <dbReference type="ChEBI" id="CHEBI:15377"/>
        <dbReference type="ChEBI" id="CHEBI:15378"/>
        <dbReference type="ChEBI" id="CHEBI:33019"/>
        <dbReference type="ChEBI" id="CHEBI:143553"/>
        <dbReference type="ChEBI" id="CHEBI:145694"/>
    </reaction>
</comment>
<keyword evidence="3" id="KW-0515">Mutator protein</keyword>
<dbReference type="PANTHER" id="PTHR47707:SF1">
    <property type="entry name" value="NUDIX HYDROLASE FAMILY PROTEIN"/>
    <property type="match status" value="1"/>
</dbReference>
<evidence type="ECO:0000256" key="3">
    <source>
        <dbReference type="ARBA" id="ARBA00022457"/>
    </source>
</evidence>
<keyword evidence="8" id="KW-0460">Magnesium</keyword>
<dbReference type="Gene3D" id="3.90.79.10">
    <property type="entry name" value="Nucleoside Triphosphate Pyrophosphohydrolase"/>
    <property type="match status" value="1"/>
</dbReference>
<evidence type="ECO:0000259" key="17">
    <source>
        <dbReference type="PROSITE" id="PS51462"/>
    </source>
</evidence>
<keyword evidence="6" id="KW-0227">DNA damage</keyword>
<evidence type="ECO:0000256" key="13">
    <source>
        <dbReference type="ARBA" id="ARBA00040794"/>
    </source>
</evidence>
<comment type="cofactor">
    <cofactor evidence="1">
        <name>Mg(2+)</name>
        <dbReference type="ChEBI" id="CHEBI:18420"/>
    </cofactor>
</comment>
<evidence type="ECO:0000256" key="5">
    <source>
        <dbReference type="ARBA" id="ARBA00022723"/>
    </source>
</evidence>
<reference evidence="18 19" key="1">
    <citation type="submission" date="2024-09" db="EMBL/GenBank/DDBJ databases">
        <authorList>
            <person name="Zhang Y."/>
        </authorList>
    </citation>
    <scope>NUCLEOTIDE SEQUENCE [LARGE SCALE GENOMIC DNA]</scope>
    <source>
        <strain evidence="18 19">SH314</strain>
    </source>
</reference>
<dbReference type="InterPro" id="IPR000086">
    <property type="entry name" value="NUDIX_hydrolase_dom"/>
</dbReference>
<keyword evidence="19" id="KW-1185">Reference proteome</keyword>
<dbReference type="GO" id="GO:0035539">
    <property type="term" value="F:8-oxo-7,8-dihydrodeoxyguanosine triphosphate pyrophosphatase activity"/>
    <property type="evidence" value="ECO:0007669"/>
    <property type="project" value="UniProtKB-EC"/>
</dbReference>
<accession>A0ABV4VYA0</accession>
<evidence type="ECO:0000256" key="1">
    <source>
        <dbReference type="ARBA" id="ARBA00001946"/>
    </source>
</evidence>
<keyword evidence="9" id="KW-0234">DNA repair</keyword>
<evidence type="ECO:0000256" key="6">
    <source>
        <dbReference type="ARBA" id="ARBA00022763"/>
    </source>
</evidence>
<keyword evidence="4" id="KW-0235">DNA replication</keyword>
<evidence type="ECO:0000256" key="7">
    <source>
        <dbReference type="ARBA" id="ARBA00022801"/>
    </source>
</evidence>
<dbReference type="PANTHER" id="PTHR47707">
    <property type="entry name" value="8-OXO-DGTP DIPHOSPHATASE"/>
    <property type="match status" value="1"/>
</dbReference>
<evidence type="ECO:0000313" key="18">
    <source>
        <dbReference type="EMBL" id="MFB2654148.1"/>
    </source>
</evidence>
<keyword evidence="5" id="KW-0479">Metal-binding</keyword>
<dbReference type="PRINTS" id="PR00502">
    <property type="entry name" value="NUDIXFAMILY"/>
</dbReference>
<dbReference type="RefSeq" id="WP_374919748.1">
    <property type="nucleotide sequence ID" value="NZ_JBHFGJ010000007.1"/>
</dbReference>
<protein>
    <recommendedName>
        <fullName evidence="13">8-oxo-dGTP diphosphatase</fullName>
        <ecNumber evidence="12">3.6.1.55</ecNumber>
    </recommendedName>
    <alternativeName>
        <fullName evidence="16">7,8-dihydro-8-oxoguanine-triphosphatase</fullName>
    </alternativeName>
    <alternativeName>
        <fullName evidence="15">Mutator protein MutT</fullName>
    </alternativeName>
    <alternativeName>
        <fullName evidence="14">dGTP pyrophosphohydrolase</fullName>
    </alternativeName>
</protein>
<dbReference type="NCBIfam" id="TIGR00586">
    <property type="entry name" value="mutt"/>
    <property type="match status" value="1"/>
</dbReference>
<dbReference type="Proteomes" id="UP001576726">
    <property type="component" value="Unassembled WGS sequence"/>
</dbReference>
<comment type="similarity">
    <text evidence="2">Belongs to the Nudix hydrolase family.</text>
</comment>
<proteinExistence type="inferred from homology"/>
<dbReference type="EC" id="3.6.1.55" evidence="12"/>
<dbReference type="InterPro" id="IPR015797">
    <property type="entry name" value="NUDIX_hydrolase-like_dom_sf"/>
</dbReference>
<keyword evidence="7 18" id="KW-0378">Hydrolase</keyword>
<dbReference type="InterPro" id="IPR003561">
    <property type="entry name" value="Mutator_MutT"/>
</dbReference>
<dbReference type="EMBL" id="JBHFGJ010000007">
    <property type="protein sequence ID" value="MFB2654148.1"/>
    <property type="molecule type" value="Genomic_DNA"/>
</dbReference>
<evidence type="ECO:0000256" key="12">
    <source>
        <dbReference type="ARBA" id="ARBA00038905"/>
    </source>
</evidence>
<evidence type="ECO:0000256" key="2">
    <source>
        <dbReference type="ARBA" id="ARBA00005582"/>
    </source>
</evidence>
<dbReference type="InterPro" id="IPR047127">
    <property type="entry name" value="MutT-like"/>
</dbReference>
<feature type="domain" description="Nudix hydrolase" evidence="17">
    <location>
        <begin position="3"/>
        <end position="130"/>
    </location>
</feature>
<evidence type="ECO:0000313" key="19">
    <source>
        <dbReference type="Proteomes" id="UP001576726"/>
    </source>
</evidence>
<dbReference type="InterPro" id="IPR020476">
    <property type="entry name" value="Nudix_hydrolase"/>
</dbReference>
<evidence type="ECO:0000256" key="16">
    <source>
        <dbReference type="ARBA" id="ARBA00042798"/>
    </source>
</evidence>
<evidence type="ECO:0000256" key="8">
    <source>
        <dbReference type="ARBA" id="ARBA00022842"/>
    </source>
</evidence>
<dbReference type="InterPro" id="IPR029119">
    <property type="entry name" value="MutY_C"/>
</dbReference>
<comment type="catalytic activity">
    <reaction evidence="10">
        <text>8-oxo-dGTP + H2O = 8-oxo-dGMP + diphosphate + H(+)</text>
        <dbReference type="Rhea" id="RHEA:31575"/>
        <dbReference type="ChEBI" id="CHEBI:15377"/>
        <dbReference type="ChEBI" id="CHEBI:15378"/>
        <dbReference type="ChEBI" id="CHEBI:33019"/>
        <dbReference type="ChEBI" id="CHEBI:63224"/>
        <dbReference type="ChEBI" id="CHEBI:77896"/>
        <dbReference type="EC" id="3.6.1.55"/>
    </reaction>
</comment>
<evidence type="ECO:0000256" key="11">
    <source>
        <dbReference type="ARBA" id="ARBA00036904"/>
    </source>
</evidence>
<evidence type="ECO:0000256" key="9">
    <source>
        <dbReference type="ARBA" id="ARBA00023204"/>
    </source>
</evidence>
<dbReference type="CDD" id="cd03425">
    <property type="entry name" value="NUDIX_MutT_NudA_like"/>
    <property type="match status" value="1"/>
</dbReference>
<evidence type="ECO:0000256" key="15">
    <source>
        <dbReference type="ARBA" id="ARBA00041979"/>
    </source>
</evidence>
<evidence type="ECO:0000256" key="4">
    <source>
        <dbReference type="ARBA" id="ARBA00022705"/>
    </source>
</evidence>